<keyword evidence="3" id="KW-1185">Reference proteome</keyword>
<sequence>MREKITECFANIGFIVDPAINFELSEYLEDSVSFIGLIVELENEFNIEIPDEYLTPDSMKTFEDVCNMVETLLKTS</sequence>
<evidence type="ECO:0000259" key="1">
    <source>
        <dbReference type="PROSITE" id="PS50075"/>
    </source>
</evidence>
<organism evidence="2 3">
    <name type="scientific">Fumia xinanensis</name>
    <dbReference type="NCBI Taxonomy" id="2763659"/>
    <lineage>
        <taxon>Bacteria</taxon>
        <taxon>Bacillati</taxon>
        <taxon>Bacillota</taxon>
        <taxon>Clostridia</taxon>
        <taxon>Eubacteriales</taxon>
        <taxon>Oscillospiraceae</taxon>
        <taxon>Fumia</taxon>
    </lineage>
</organism>
<comment type="caution">
    <text evidence="2">The sequence shown here is derived from an EMBL/GenBank/DDBJ whole genome shotgun (WGS) entry which is preliminary data.</text>
</comment>
<gene>
    <name evidence="2" type="ORF">H8710_04180</name>
</gene>
<dbReference type="RefSeq" id="WP_249294167.1">
    <property type="nucleotide sequence ID" value="NZ_JACRSV010000001.1"/>
</dbReference>
<protein>
    <submittedName>
        <fullName evidence="2">Acyl carrier protein</fullName>
    </submittedName>
</protein>
<dbReference type="EMBL" id="JACRSV010000001">
    <property type="protein sequence ID" value="MBC8559264.1"/>
    <property type="molecule type" value="Genomic_DNA"/>
</dbReference>
<dbReference type="PROSITE" id="PS50075">
    <property type="entry name" value="CARRIER"/>
    <property type="match status" value="1"/>
</dbReference>
<name>A0A926E0C9_9FIRM</name>
<dbReference type="InterPro" id="IPR036736">
    <property type="entry name" value="ACP-like_sf"/>
</dbReference>
<proteinExistence type="predicted"/>
<dbReference type="SUPFAM" id="SSF47336">
    <property type="entry name" value="ACP-like"/>
    <property type="match status" value="1"/>
</dbReference>
<reference evidence="2" key="1">
    <citation type="submission" date="2020-08" db="EMBL/GenBank/DDBJ databases">
        <title>Genome public.</title>
        <authorList>
            <person name="Liu C."/>
            <person name="Sun Q."/>
        </authorList>
    </citation>
    <scope>NUCLEOTIDE SEQUENCE</scope>
    <source>
        <strain evidence="2">NSJ-33</strain>
    </source>
</reference>
<dbReference type="Proteomes" id="UP000610760">
    <property type="component" value="Unassembled WGS sequence"/>
</dbReference>
<accession>A0A926E0C9</accession>
<feature type="domain" description="Carrier" evidence="1">
    <location>
        <begin position="1"/>
        <end position="73"/>
    </location>
</feature>
<dbReference type="AlphaFoldDB" id="A0A926E0C9"/>
<dbReference type="InterPro" id="IPR009081">
    <property type="entry name" value="PP-bd_ACP"/>
</dbReference>
<evidence type="ECO:0000313" key="3">
    <source>
        <dbReference type="Proteomes" id="UP000610760"/>
    </source>
</evidence>
<evidence type="ECO:0000313" key="2">
    <source>
        <dbReference type="EMBL" id="MBC8559264.1"/>
    </source>
</evidence>
<dbReference type="Gene3D" id="1.10.1200.10">
    <property type="entry name" value="ACP-like"/>
    <property type="match status" value="1"/>
</dbReference>